<name>A0ACC2I441_9PLEO</name>
<reference evidence="1" key="1">
    <citation type="submission" date="2022-11" db="EMBL/GenBank/DDBJ databases">
        <title>Genome Sequence of Boeremia exigua.</title>
        <authorList>
            <person name="Buettner E."/>
        </authorList>
    </citation>
    <scope>NUCLEOTIDE SEQUENCE</scope>
    <source>
        <strain evidence="1">CU02</strain>
    </source>
</reference>
<gene>
    <name evidence="1" type="ORF">OPT61_g7292</name>
</gene>
<dbReference type="Proteomes" id="UP001153331">
    <property type="component" value="Unassembled WGS sequence"/>
</dbReference>
<sequence length="676" mass="76166">MDFEGLALFEGTNQAQNAAQHHDTEYDLQRDLGRQMLYQAKLDSCKRISRDELFKYTNGRFLVREQESCDQRYLKFDLDQLCTVAASAGSSKSPIHTIEKMEGGFSKALLMSKEDGTEVVAKLPFSIAGPPRYLTASEAAVLEYCTSSVLQNRKLVANNVPIVHDHTTVPVPKVLAWSADSSNPVGAEYIIMEKALGYQVVKKWDEMEDLSHFEFIKNLCKIEANLAAIAFPASGSLYFRESMGASDKYEPLAPDMDPSGRFCIGPSCERSWFGKDEADSVQARFDRGPWPTLPAFGVALAEREIARIEQNPKVVSYGPPRGSTEEQIAVLNMAKEVFFRMDAKTLPGRLPWPTLWHTDLHMGNIYVSNEEPTQIVSLIDWQSIVVSPLFYQVRFPEFISIGEDYELGSEIPTLPENLDEMDDDDQAILRFKHKHTMMGKAYEAASGFKNKNVFKSIRLPPLFRQLFLRCGEAREEGIVPLRVCLIAIADVWRESGFSGDCPYSFSTDDVEKYQHEFQEYRDHHKIFELAQEYLGTDADSWIAPDDDFEEKQRRNKELLELCVTHCAEYGKSAEEMVAMYVNNFGTVGRQNDNIYGLLAPALEEKDQAITKNAFAASSAVGSLNVSWWRITGGWAQAMLRENSSKAELTIGLQYFAGSTIACRPRRQSASSLLCQL</sequence>
<organism evidence="1 2">
    <name type="scientific">Boeremia exigua</name>
    <dbReference type="NCBI Taxonomy" id="749465"/>
    <lineage>
        <taxon>Eukaryota</taxon>
        <taxon>Fungi</taxon>
        <taxon>Dikarya</taxon>
        <taxon>Ascomycota</taxon>
        <taxon>Pezizomycotina</taxon>
        <taxon>Dothideomycetes</taxon>
        <taxon>Pleosporomycetidae</taxon>
        <taxon>Pleosporales</taxon>
        <taxon>Pleosporineae</taxon>
        <taxon>Didymellaceae</taxon>
        <taxon>Boeremia</taxon>
    </lineage>
</organism>
<proteinExistence type="predicted"/>
<protein>
    <submittedName>
        <fullName evidence="1">Uncharacterized protein</fullName>
    </submittedName>
</protein>
<keyword evidence="2" id="KW-1185">Reference proteome</keyword>
<evidence type="ECO:0000313" key="2">
    <source>
        <dbReference type="Proteomes" id="UP001153331"/>
    </source>
</evidence>
<dbReference type="EMBL" id="JAPHNI010000585">
    <property type="protein sequence ID" value="KAJ8109668.1"/>
    <property type="molecule type" value="Genomic_DNA"/>
</dbReference>
<accession>A0ACC2I441</accession>
<evidence type="ECO:0000313" key="1">
    <source>
        <dbReference type="EMBL" id="KAJ8109668.1"/>
    </source>
</evidence>
<comment type="caution">
    <text evidence="1">The sequence shown here is derived from an EMBL/GenBank/DDBJ whole genome shotgun (WGS) entry which is preliminary data.</text>
</comment>